<protein>
    <submittedName>
        <fullName evidence="2">Uncharacterized protein</fullName>
    </submittedName>
</protein>
<dbReference type="AlphaFoldDB" id="W7U490"/>
<name>W7U490_9STRA</name>
<reference evidence="2 3" key="1">
    <citation type="journal article" date="2014" name="Mol. Plant">
        <title>Chromosome Scale Genome Assembly and Transcriptome Profiling of Nannochloropsis gaditana in Nitrogen Depletion.</title>
        <authorList>
            <person name="Corteggiani Carpinelli E."/>
            <person name="Telatin A."/>
            <person name="Vitulo N."/>
            <person name="Forcato C."/>
            <person name="D'Angelo M."/>
            <person name="Schiavon R."/>
            <person name="Vezzi A."/>
            <person name="Giacometti G.M."/>
            <person name="Morosinotto T."/>
            <person name="Valle G."/>
        </authorList>
    </citation>
    <scope>NUCLEOTIDE SEQUENCE [LARGE SCALE GENOMIC DNA]</scope>
    <source>
        <strain evidence="2 3">B-31</strain>
    </source>
</reference>
<dbReference type="Proteomes" id="UP000019335">
    <property type="component" value="Chromosome 1"/>
</dbReference>
<evidence type="ECO:0000313" key="2">
    <source>
        <dbReference type="EMBL" id="EWM30598.1"/>
    </source>
</evidence>
<organism evidence="2 3">
    <name type="scientific">Nannochloropsis gaditana</name>
    <dbReference type="NCBI Taxonomy" id="72520"/>
    <lineage>
        <taxon>Eukaryota</taxon>
        <taxon>Sar</taxon>
        <taxon>Stramenopiles</taxon>
        <taxon>Ochrophyta</taxon>
        <taxon>Eustigmatophyceae</taxon>
        <taxon>Eustigmatales</taxon>
        <taxon>Monodopsidaceae</taxon>
        <taxon>Nannochloropsis</taxon>
    </lineage>
</organism>
<accession>W7U490</accession>
<evidence type="ECO:0000313" key="3">
    <source>
        <dbReference type="Proteomes" id="UP000019335"/>
    </source>
</evidence>
<feature type="compositionally biased region" description="Basic and acidic residues" evidence="1">
    <location>
        <begin position="200"/>
        <end position="210"/>
    </location>
</feature>
<feature type="region of interest" description="Disordered" evidence="1">
    <location>
        <begin position="179"/>
        <end position="217"/>
    </location>
</feature>
<keyword evidence="3" id="KW-1185">Reference proteome</keyword>
<feature type="non-terminal residue" evidence="2">
    <location>
        <position position="1"/>
    </location>
</feature>
<gene>
    <name evidence="2" type="ORF">Naga_101799g1</name>
</gene>
<feature type="region of interest" description="Disordered" evidence="1">
    <location>
        <begin position="1"/>
        <end position="20"/>
    </location>
</feature>
<feature type="region of interest" description="Disordered" evidence="1">
    <location>
        <begin position="314"/>
        <end position="334"/>
    </location>
</feature>
<feature type="compositionally biased region" description="Low complexity" evidence="1">
    <location>
        <begin position="1"/>
        <end position="15"/>
    </location>
</feature>
<evidence type="ECO:0000256" key="1">
    <source>
        <dbReference type="SAM" id="MobiDB-lite"/>
    </source>
</evidence>
<dbReference type="EMBL" id="AZIL01000028">
    <property type="protein sequence ID" value="EWM30598.1"/>
    <property type="molecule type" value="Genomic_DNA"/>
</dbReference>
<proteinExistence type="predicted"/>
<sequence>SSSSSPTSPSSSVFPAPSPPTSSLPFLPITLSSSSLKFLAQEGPSLLIGAAGQNHSGILLFLFLRLSLLHLNTTHPLHPSALPNLQRFHLLVRALMLFLTHHSSSNGRDPRVPAHLLGEVSPLRWGESDTVTPQRIHLPSPSHRQEAENWWVVCILHVQNALQRLRNLLRATVAALPPSRAHSVSASTSRGRGRKQPGGIDREEKEKEEVQATEPTGCLFCNGNPGREGGRRTIVEAVEEAKVLRAVLTTLTVGREAWVEGLYVDREGYDAMTALLEVGSQAMGREGREEVANLPFFGGCFSCRTDPFLGVLLHSSSSPGPPSPSLPPSPSHWLQDSNLLTRYSPAQGAVRSRQPNGQPLPAMLRVLLDVRLGATADGGEVLGIPHG</sequence>
<comment type="caution">
    <text evidence="2">The sequence shown here is derived from an EMBL/GenBank/DDBJ whole genome shotgun (WGS) entry which is preliminary data.</text>
</comment>
<feature type="compositionally biased region" description="Pro residues" evidence="1">
    <location>
        <begin position="319"/>
        <end position="330"/>
    </location>
</feature>